<reference evidence="2" key="1">
    <citation type="submission" date="2021-02" db="EMBL/GenBank/DDBJ databases">
        <authorList>
            <person name="Dougan E. K."/>
            <person name="Rhodes N."/>
            <person name="Thang M."/>
            <person name="Chan C."/>
        </authorList>
    </citation>
    <scope>NUCLEOTIDE SEQUENCE</scope>
</reference>
<protein>
    <recommendedName>
        <fullName evidence="4">Reverse transcriptase domain-containing protein</fullName>
    </recommendedName>
</protein>
<accession>A0A812MA58</accession>
<dbReference type="AlphaFoldDB" id="A0A812MA58"/>
<feature type="region of interest" description="Disordered" evidence="1">
    <location>
        <begin position="232"/>
        <end position="254"/>
    </location>
</feature>
<evidence type="ECO:0008006" key="4">
    <source>
        <dbReference type="Google" id="ProtNLM"/>
    </source>
</evidence>
<comment type="caution">
    <text evidence="2">The sequence shown here is derived from an EMBL/GenBank/DDBJ whole genome shotgun (WGS) entry which is preliminary data.</text>
</comment>
<proteinExistence type="predicted"/>
<dbReference type="Proteomes" id="UP000604046">
    <property type="component" value="Unassembled WGS sequence"/>
</dbReference>
<dbReference type="OrthoDB" id="7485566at2759"/>
<organism evidence="2 3">
    <name type="scientific">Symbiodinium natans</name>
    <dbReference type="NCBI Taxonomy" id="878477"/>
    <lineage>
        <taxon>Eukaryota</taxon>
        <taxon>Sar</taxon>
        <taxon>Alveolata</taxon>
        <taxon>Dinophyceae</taxon>
        <taxon>Suessiales</taxon>
        <taxon>Symbiodiniaceae</taxon>
        <taxon>Symbiodinium</taxon>
    </lineage>
</organism>
<gene>
    <name evidence="2" type="ORF">SNAT2548_LOCUS13384</name>
</gene>
<evidence type="ECO:0000256" key="1">
    <source>
        <dbReference type="SAM" id="MobiDB-lite"/>
    </source>
</evidence>
<sequence length="976" mass="105219">MEMIVDVLKSSVTKHRHEDAKAYWDEVFDLMFDLPELRLPNKKSVETLLNTFKHVQKPLSKGEKTEALFPVEAVLRLRRNTTAQLQFLKIVVGGLSDVHAKLINFASHKPLEPIHGLPGAEGHPGTAGTGNCWASLRLLEVLFQLAEIEDYQEQKAVSSRPARFFCPVATCPSSDPARAPGWASVHNMLHHIDSHLAGTLQGDVPANWLQTNGRQRCRVCGLSVSTRHEVHPTCRPQDRAGVGGGAQRADDPTLPSFHDIQAGCARTLRHVPAAAAGEYNDERAWREFLMLPQCVLGAPPRGGRKHRRAMAAYTVDRLQRWVEGERAALWHDRHVPQRGRRQAPTPAQRRDHAVALAREGFERKACAALLSEGLCPEDASTAAALRALHPVQPNPQVQSAAMPAALELAPDLVGQVLRDFPTDTAPGACGLRVQHLREAGSPGDQQTLISHLTAVVNLMVQGQVCADAAPVLAGAVLVAVPKPKGGVRPIAIGEVLPRLVGKCLMRSVREDAHHYLCPAQVGVGVPSGAEAAVHTTRAWMRRQASTSGKVLVKLDFANAFNTVSRQAVVDAAVAHFPGLARWVAWCYGQPTSLQFGPSVKLQSALRASPLDLALFFLDDGVIAGDVADVGQALSEVQRRGAALGLQLNLSKCEVVGVGRLDADMLRPHLPDELLFKPDGTSRLQWNFELLGAAVGDVTFHAIHATSRVNQAMPLLEALGELEDAQVEVVEAVDALNRNRAAPLAAHLALGMKQKSLTAATDEASWVRQLASCSLTSRALLRSEAEPGARAFLAATPSGPKRIETALFVTEWAERAGLCPEKERPGLLLPQRPEEAGNALRRPADVYLPCLRGSPAALDLAITAPQRQETLAQAGNKALAAAQAYAQHKAAHLDTARLCESQGIKFLPMVAESSGAWEPAASKVLLQISRAAAARTGADAALLHADLLQELCVTIRAHRARAVLRRRAELVDEAPLP</sequence>
<keyword evidence="3" id="KW-1185">Reference proteome</keyword>
<name>A0A812MA58_9DINO</name>
<evidence type="ECO:0000313" key="2">
    <source>
        <dbReference type="EMBL" id="CAE7258027.1"/>
    </source>
</evidence>
<evidence type="ECO:0000313" key="3">
    <source>
        <dbReference type="Proteomes" id="UP000604046"/>
    </source>
</evidence>
<dbReference type="EMBL" id="CAJNDS010001402">
    <property type="protein sequence ID" value="CAE7258027.1"/>
    <property type="molecule type" value="Genomic_DNA"/>
</dbReference>